<dbReference type="Gene3D" id="2.60.40.3350">
    <property type="match status" value="1"/>
</dbReference>
<accession>A0A5A5U328</accession>
<name>A0A5A5U328_LEUCI</name>
<comment type="caution">
    <text evidence="2">The sequence shown here is derived from an EMBL/GenBank/DDBJ whole genome shotgun (WGS) entry which is preliminary data.</text>
</comment>
<proteinExistence type="predicted"/>
<evidence type="ECO:0000313" key="3">
    <source>
        <dbReference type="Proteomes" id="UP000323274"/>
    </source>
</evidence>
<dbReference type="InterPro" id="IPR018913">
    <property type="entry name" value="BppU_N"/>
</dbReference>
<evidence type="ECO:0000313" key="2">
    <source>
        <dbReference type="EMBL" id="GDZ84708.1"/>
    </source>
</evidence>
<dbReference type="Proteomes" id="UP000323274">
    <property type="component" value="Unassembled WGS sequence"/>
</dbReference>
<feature type="domain" description="BppU N-terminal" evidence="1">
    <location>
        <begin position="27"/>
        <end position="148"/>
    </location>
</feature>
<reference evidence="2 3" key="1">
    <citation type="submission" date="2019-04" db="EMBL/GenBank/DDBJ databases">
        <title>A pseudo-fructophilic Leuconostoc citreum strain F192-5 isolated from peel of satsuma mandarin: the first report for isolation and characterization of strain-dependent fructophilic-like characteristics.</title>
        <authorList>
            <person name="Maeno S."/>
            <person name="Tanizawa Y."/>
            <person name="Kajikawa A."/>
            <person name="Kanesaki Y."/>
            <person name="Kubota E."/>
            <person name="Arita M."/>
            <person name="Leon D."/>
            <person name="Endo A."/>
        </authorList>
    </citation>
    <scope>NUCLEOTIDE SEQUENCE [LARGE SCALE GENOMIC DNA]</scope>
    <source>
        <strain evidence="2 3">F192-5</strain>
    </source>
</reference>
<organism evidence="2 3">
    <name type="scientific">Leuconostoc citreum</name>
    <dbReference type="NCBI Taxonomy" id="33964"/>
    <lineage>
        <taxon>Bacteria</taxon>
        <taxon>Bacillati</taxon>
        <taxon>Bacillota</taxon>
        <taxon>Bacilli</taxon>
        <taxon>Lactobacillales</taxon>
        <taxon>Lactobacillaceae</taxon>
        <taxon>Leuconostoc</taxon>
    </lineage>
</organism>
<dbReference type="Pfam" id="PF10651">
    <property type="entry name" value="BppU_N"/>
    <property type="match status" value="1"/>
</dbReference>
<dbReference type="EMBL" id="BJJW01000023">
    <property type="protein sequence ID" value="GDZ84708.1"/>
    <property type="molecule type" value="Genomic_DNA"/>
</dbReference>
<evidence type="ECO:0000259" key="1">
    <source>
        <dbReference type="Pfam" id="PF10651"/>
    </source>
</evidence>
<gene>
    <name evidence="2" type="ORF">LCIT_19500</name>
</gene>
<dbReference type="AlphaFoldDB" id="A0A5A5U328"/>
<protein>
    <recommendedName>
        <fullName evidence="1">BppU N-terminal domain-containing protein</fullName>
    </recommendedName>
</protein>
<sequence>MSVDAQKQGKFTIVNTNIDMTEVTVINAMNGRQGDNGRKVYIALKDGQVPHNLTGEDIFIAAKDAAGKIKRISGVAEWVSRTAGLFAMLLPQDMYQAAGQMQEAYIAVTGDSGSIISSIPITFTVVENNIIFTANASKDFVDTVEETVQKAVDKLAGLSDKIQAQSAAYDALSGGLNSIMDKFKEKKVASLNTDNKFTGINEFSHSIIAGLSPRKAIFNSWDSVIESMDQFGGYWYTDGFNIFGNPSEMPYANMQIIPGNDPKVGRIEIHNPFNQEYWLGSVYDGKIQKWEQMAKTTSRKVPFTDFNYVAQNMGIYAGNWYNDGTQIINGPNDQLDFTNVVVISGNSLGSGYIEINNSFNQEHWIGSVAGGQIQKWVKVQMTTSSKAPFTDYAYVAKNMGIYGGNWYTDGQEINNAPEIGLTKSNITIVTGNDLGSGRIEIHDPDTHHFWIGSVQGGSITGWEEIGINDSTIYSKDITFMGGVLFLRRTGKFVQGYIYSEAVNQTFKPFTTIAKKVVPDGFRPVITADGYTDLKTYQDNATTNGMLELGTDGSLSSRSASNGSINGWMRWSATWITKDNIPK</sequence>
<dbReference type="RefSeq" id="WP_133286125.1">
    <property type="nucleotide sequence ID" value="NZ_BJJW01000023.1"/>
</dbReference>